<keyword evidence="3" id="KW-1185">Reference proteome</keyword>
<dbReference type="EMBL" id="JAPQYE010000029">
    <property type="protein sequence ID" value="MCZ0732354.1"/>
    <property type="molecule type" value="Genomic_DNA"/>
</dbReference>
<name>A0ABT4HQ71_MYCIR</name>
<evidence type="ECO:0000256" key="1">
    <source>
        <dbReference type="SAM" id="MobiDB-lite"/>
    </source>
</evidence>
<accession>A0ABT4HQ71</accession>
<sequence length="54" mass="5149">MVVPLDAGALLEGVAAASGAVDCVGPEVGDPVVDGDADEEPPAEEDAGASDSPD</sequence>
<reference evidence="2" key="1">
    <citation type="submission" date="2022-12" db="EMBL/GenBank/DDBJ databases">
        <title>Whole genome sequence of Mycolicibacterium iranicum strain SBH312.</title>
        <authorList>
            <person name="Jani J."/>
            <person name="Arifin Mustapha Z."/>
            <person name="Ahmed K."/>
            <person name="Kai Ling C."/>
        </authorList>
    </citation>
    <scope>NUCLEOTIDE SEQUENCE</scope>
    <source>
        <strain evidence="2">SBH312</strain>
    </source>
</reference>
<organism evidence="2 3">
    <name type="scientific">Mycolicibacterium iranicum</name>
    <name type="common">Mycobacterium iranicum</name>
    <dbReference type="NCBI Taxonomy" id="912594"/>
    <lineage>
        <taxon>Bacteria</taxon>
        <taxon>Bacillati</taxon>
        <taxon>Actinomycetota</taxon>
        <taxon>Actinomycetes</taxon>
        <taxon>Mycobacteriales</taxon>
        <taxon>Mycobacteriaceae</taxon>
        <taxon>Mycolicibacterium</taxon>
    </lineage>
</organism>
<gene>
    <name evidence="2" type="ORF">OY187_30330</name>
</gene>
<dbReference type="Proteomes" id="UP001084650">
    <property type="component" value="Unassembled WGS sequence"/>
</dbReference>
<feature type="region of interest" description="Disordered" evidence="1">
    <location>
        <begin position="26"/>
        <end position="54"/>
    </location>
</feature>
<protein>
    <submittedName>
        <fullName evidence="2">Uncharacterized protein</fullName>
    </submittedName>
</protein>
<proteinExistence type="predicted"/>
<dbReference type="RefSeq" id="WP_268788063.1">
    <property type="nucleotide sequence ID" value="NZ_JAPQYE010000029.1"/>
</dbReference>
<evidence type="ECO:0000313" key="2">
    <source>
        <dbReference type="EMBL" id="MCZ0732354.1"/>
    </source>
</evidence>
<comment type="caution">
    <text evidence="2">The sequence shown here is derived from an EMBL/GenBank/DDBJ whole genome shotgun (WGS) entry which is preliminary data.</text>
</comment>
<evidence type="ECO:0000313" key="3">
    <source>
        <dbReference type="Proteomes" id="UP001084650"/>
    </source>
</evidence>
<feature type="compositionally biased region" description="Acidic residues" evidence="1">
    <location>
        <begin position="33"/>
        <end position="54"/>
    </location>
</feature>